<evidence type="ECO:0000313" key="8">
    <source>
        <dbReference type="Proteomes" id="UP001500642"/>
    </source>
</evidence>
<comment type="similarity">
    <text evidence="1 4">Belongs to the D-isomer specific 2-hydroxyacid dehydrogenase family.</text>
</comment>
<evidence type="ECO:0000256" key="3">
    <source>
        <dbReference type="ARBA" id="ARBA00023027"/>
    </source>
</evidence>
<feature type="domain" description="D-isomer specific 2-hydroxyacid dehydrogenase NAD-binding" evidence="6">
    <location>
        <begin position="106"/>
        <end position="280"/>
    </location>
</feature>
<name>A0ABP8JNW9_9MICO</name>
<dbReference type="Gene3D" id="3.40.50.720">
    <property type="entry name" value="NAD(P)-binding Rossmann-like Domain"/>
    <property type="match status" value="2"/>
</dbReference>
<evidence type="ECO:0000256" key="1">
    <source>
        <dbReference type="ARBA" id="ARBA00005854"/>
    </source>
</evidence>
<dbReference type="InterPro" id="IPR006139">
    <property type="entry name" value="D-isomer_2_OHA_DH_cat_dom"/>
</dbReference>
<organism evidence="7 8">
    <name type="scientific">Brevibacterium pityocampae</name>
    <dbReference type="NCBI Taxonomy" id="506594"/>
    <lineage>
        <taxon>Bacteria</taxon>
        <taxon>Bacillati</taxon>
        <taxon>Actinomycetota</taxon>
        <taxon>Actinomycetes</taxon>
        <taxon>Micrococcales</taxon>
        <taxon>Brevibacteriaceae</taxon>
        <taxon>Brevibacterium</taxon>
    </lineage>
</organism>
<proteinExistence type="inferred from homology"/>
<evidence type="ECO:0000259" key="5">
    <source>
        <dbReference type="Pfam" id="PF00389"/>
    </source>
</evidence>
<comment type="caution">
    <text evidence="7">The sequence shown here is derived from an EMBL/GenBank/DDBJ whole genome shotgun (WGS) entry which is preliminary data.</text>
</comment>
<dbReference type="RefSeq" id="WP_345032287.1">
    <property type="nucleotide sequence ID" value="NZ_BAABGL010000018.1"/>
</dbReference>
<dbReference type="Pfam" id="PF02826">
    <property type="entry name" value="2-Hacid_dh_C"/>
    <property type="match status" value="1"/>
</dbReference>
<feature type="domain" description="D-isomer specific 2-hydroxyacid dehydrogenase catalytic" evidence="5">
    <location>
        <begin position="15"/>
        <end position="311"/>
    </location>
</feature>
<dbReference type="Proteomes" id="UP001500642">
    <property type="component" value="Unassembled WGS sequence"/>
</dbReference>
<gene>
    <name evidence="7" type="ORF">GCM10023167_23330</name>
</gene>
<keyword evidence="8" id="KW-1185">Reference proteome</keyword>
<keyword evidence="3" id="KW-0520">NAD</keyword>
<dbReference type="PANTHER" id="PTHR43333">
    <property type="entry name" value="2-HACID_DH_C DOMAIN-CONTAINING PROTEIN"/>
    <property type="match status" value="1"/>
</dbReference>
<evidence type="ECO:0000256" key="4">
    <source>
        <dbReference type="RuleBase" id="RU003719"/>
    </source>
</evidence>
<dbReference type="SUPFAM" id="SSF51735">
    <property type="entry name" value="NAD(P)-binding Rossmann-fold domains"/>
    <property type="match status" value="1"/>
</dbReference>
<reference evidence="8" key="1">
    <citation type="journal article" date="2019" name="Int. J. Syst. Evol. Microbiol.">
        <title>The Global Catalogue of Microorganisms (GCM) 10K type strain sequencing project: providing services to taxonomists for standard genome sequencing and annotation.</title>
        <authorList>
            <consortium name="The Broad Institute Genomics Platform"/>
            <consortium name="The Broad Institute Genome Sequencing Center for Infectious Disease"/>
            <person name="Wu L."/>
            <person name="Ma J."/>
        </authorList>
    </citation>
    <scope>NUCLEOTIDE SEQUENCE [LARGE SCALE GENOMIC DNA]</scope>
    <source>
        <strain evidence="8">JCM 17808</strain>
    </source>
</reference>
<dbReference type="CDD" id="cd05300">
    <property type="entry name" value="2-Hacid_dh_1"/>
    <property type="match status" value="1"/>
</dbReference>
<dbReference type="InterPro" id="IPR036291">
    <property type="entry name" value="NAD(P)-bd_dom_sf"/>
</dbReference>
<keyword evidence="2 4" id="KW-0560">Oxidoreductase</keyword>
<dbReference type="InterPro" id="IPR006140">
    <property type="entry name" value="D-isomer_DH_NAD-bd"/>
</dbReference>
<accession>A0ABP8JNW9</accession>
<dbReference type="SUPFAM" id="SSF52283">
    <property type="entry name" value="Formate/glycerate dehydrogenase catalytic domain-like"/>
    <property type="match status" value="1"/>
</dbReference>
<dbReference type="Pfam" id="PF00389">
    <property type="entry name" value="2-Hacid_dh"/>
    <property type="match status" value="1"/>
</dbReference>
<protein>
    <submittedName>
        <fullName evidence="7">D-2-hydroxyacid dehydrogenase</fullName>
    </submittedName>
</protein>
<dbReference type="PANTHER" id="PTHR43333:SF1">
    <property type="entry name" value="D-ISOMER SPECIFIC 2-HYDROXYACID DEHYDROGENASE NAD-BINDING DOMAIN-CONTAINING PROTEIN"/>
    <property type="match status" value="1"/>
</dbReference>
<sequence length="320" mass="34184">MTALTILTAAHRPRPPALDRLNDTAEVRWTEASGLAEALPGADVLLMWDFFSPALVDAFTAADRLQWIHAASAGVDSLMFPALRESGVRVTNARGVFDRPIAEFVLAFMLGFAKDVPGSLELQAERTWQWRETENLAGSRALVVGTGSIGRETARLLTALGVEVRGAGSHARSGDPDFGDVLDSAELPRLVGDIDWLIDIAPLTPATTGLIDAEVLAALPPHARLINVGRGATVVTDDLVAALHSGEIAGAGIDVVDTEPLPPEHPLWSCPNLMITAHMSGDTHGWTDRLAEQFMANWDRWLAGEPLLSPVDVEKGYAAG</sequence>
<evidence type="ECO:0000259" key="6">
    <source>
        <dbReference type="Pfam" id="PF02826"/>
    </source>
</evidence>
<dbReference type="EMBL" id="BAABGL010000018">
    <property type="protein sequence ID" value="GAA4393868.1"/>
    <property type="molecule type" value="Genomic_DNA"/>
</dbReference>
<evidence type="ECO:0000313" key="7">
    <source>
        <dbReference type="EMBL" id="GAA4393868.1"/>
    </source>
</evidence>
<evidence type="ECO:0000256" key="2">
    <source>
        <dbReference type="ARBA" id="ARBA00023002"/>
    </source>
</evidence>